<evidence type="ECO:0000313" key="2">
    <source>
        <dbReference type="EMBL" id="KAF1968061.1"/>
    </source>
</evidence>
<gene>
    <name evidence="2" type="ORF">BU23DRAFT_572735</name>
</gene>
<proteinExistence type="predicted"/>
<reference evidence="2" key="1">
    <citation type="journal article" date="2020" name="Stud. Mycol.">
        <title>101 Dothideomycetes genomes: a test case for predicting lifestyles and emergence of pathogens.</title>
        <authorList>
            <person name="Haridas S."/>
            <person name="Albert R."/>
            <person name="Binder M."/>
            <person name="Bloem J."/>
            <person name="Labutti K."/>
            <person name="Salamov A."/>
            <person name="Andreopoulos B."/>
            <person name="Baker S."/>
            <person name="Barry K."/>
            <person name="Bills G."/>
            <person name="Bluhm B."/>
            <person name="Cannon C."/>
            <person name="Castanera R."/>
            <person name="Culley D."/>
            <person name="Daum C."/>
            <person name="Ezra D."/>
            <person name="Gonzalez J."/>
            <person name="Henrissat B."/>
            <person name="Kuo A."/>
            <person name="Liang C."/>
            <person name="Lipzen A."/>
            <person name="Lutzoni F."/>
            <person name="Magnuson J."/>
            <person name="Mondo S."/>
            <person name="Nolan M."/>
            <person name="Ohm R."/>
            <person name="Pangilinan J."/>
            <person name="Park H.-J."/>
            <person name="Ramirez L."/>
            <person name="Alfaro M."/>
            <person name="Sun H."/>
            <person name="Tritt A."/>
            <person name="Yoshinaga Y."/>
            <person name="Zwiers L.-H."/>
            <person name="Turgeon B."/>
            <person name="Goodwin S."/>
            <person name="Spatafora J."/>
            <person name="Crous P."/>
            <person name="Grigoriev I."/>
        </authorList>
    </citation>
    <scope>NUCLEOTIDE SEQUENCE</scope>
    <source>
        <strain evidence="2">CBS 107.79</strain>
    </source>
</reference>
<name>A0A6A5USV9_9PLEO</name>
<keyword evidence="3" id="KW-1185">Reference proteome</keyword>
<keyword evidence="1" id="KW-0812">Transmembrane</keyword>
<evidence type="ECO:0000256" key="1">
    <source>
        <dbReference type="SAM" id="Phobius"/>
    </source>
</evidence>
<protein>
    <submittedName>
        <fullName evidence="2">Uncharacterized protein</fullName>
    </submittedName>
</protein>
<dbReference type="AlphaFoldDB" id="A0A6A5USV9"/>
<feature type="transmembrane region" description="Helical" evidence="1">
    <location>
        <begin position="186"/>
        <end position="208"/>
    </location>
</feature>
<dbReference type="EMBL" id="ML976725">
    <property type="protein sequence ID" value="KAF1968061.1"/>
    <property type="molecule type" value="Genomic_DNA"/>
</dbReference>
<sequence length="253" mass="29297">MRGLATLVIREWSLCLTVLYCGRLAKIVLEAFFILSYFGVCIIVVFFEFLLTMVLNLTQLNVSGVVDELIDIYWFMWEHHMRKPLSVLMEVLETKRMKIILPITTAYLWWKVGRGAKKYYFGDPQTQIARACASMAFTSSFLVVARLKCLQLPIYSKLRLPGEAHLSDDQARKLDKRFAAAPNFPLVPLITIPLVLYFGAITALMIGFGMRRRPTVLKHLIMYGTMRVEGEERCRFYIIIKFHFDPEWRGPLS</sequence>
<dbReference type="Proteomes" id="UP000800036">
    <property type="component" value="Unassembled WGS sequence"/>
</dbReference>
<keyword evidence="1" id="KW-0472">Membrane</keyword>
<organism evidence="2 3">
    <name type="scientific">Bimuria novae-zelandiae CBS 107.79</name>
    <dbReference type="NCBI Taxonomy" id="1447943"/>
    <lineage>
        <taxon>Eukaryota</taxon>
        <taxon>Fungi</taxon>
        <taxon>Dikarya</taxon>
        <taxon>Ascomycota</taxon>
        <taxon>Pezizomycotina</taxon>
        <taxon>Dothideomycetes</taxon>
        <taxon>Pleosporomycetidae</taxon>
        <taxon>Pleosporales</taxon>
        <taxon>Massarineae</taxon>
        <taxon>Didymosphaeriaceae</taxon>
        <taxon>Bimuria</taxon>
    </lineage>
</organism>
<evidence type="ECO:0000313" key="3">
    <source>
        <dbReference type="Proteomes" id="UP000800036"/>
    </source>
</evidence>
<keyword evidence="1" id="KW-1133">Transmembrane helix</keyword>
<feature type="transmembrane region" description="Helical" evidence="1">
    <location>
        <begin position="31"/>
        <end position="51"/>
    </location>
</feature>
<accession>A0A6A5USV9</accession>